<feature type="transmembrane region" description="Helical" evidence="2">
    <location>
        <begin position="264"/>
        <end position="283"/>
    </location>
</feature>
<dbReference type="PANTHER" id="PTHR36009:SF3">
    <property type="entry name" value="TRANSMEMBRANE PROTEIN"/>
    <property type="match status" value="1"/>
</dbReference>
<feature type="transmembrane region" description="Helical" evidence="2">
    <location>
        <begin position="175"/>
        <end position="196"/>
    </location>
</feature>
<name>A0ABY8TH42_TETOB</name>
<sequence length="330" mass="35691">MAAPLVSLQHAAGLGVRPAPCTARRGCLAPVALAGRQPAVLSTRLRPSLGGQQQRRLQQHTLVRHSRTVCRDSNTPAPKTSSSDDTAAAGGPPSWAFNAGLLALWAALMGYVFFLAPNQTPTIDSFVVQKLVGLKAEDPFVVNEVFTSVWNFMGLYPLLYAAILIPGARSNKLPAWPFVCASVFLGAYALIPYMALWEPKSPQQQLPLPEAELEGGAKFFMRAAETPWLGAALAAGSAYWLYNAVTAGGDAWLGYLQFFDESRLCHATSVDFMLCTLLMPFWMSNDAQGRNWDKRGSLVPLLSLLPLLGPSLYLVLRPKTYSSSSSSSSE</sequence>
<keyword evidence="2" id="KW-0472">Membrane</keyword>
<dbReference type="PANTHER" id="PTHR36009">
    <property type="match status" value="1"/>
</dbReference>
<feature type="transmembrane region" description="Helical" evidence="2">
    <location>
        <begin position="95"/>
        <end position="116"/>
    </location>
</feature>
<keyword evidence="2" id="KW-0812">Transmembrane</keyword>
<gene>
    <name evidence="3" type="ORF">OEZ85_007738</name>
</gene>
<evidence type="ECO:0000313" key="3">
    <source>
        <dbReference type="EMBL" id="WIA08295.1"/>
    </source>
</evidence>
<accession>A0ABY8TH42</accession>
<dbReference type="Proteomes" id="UP001244341">
    <property type="component" value="Chromosome 1b"/>
</dbReference>
<feature type="transmembrane region" description="Helical" evidence="2">
    <location>
        <begin position="149"/>
        <end position="168"/>
    </location>
</feature>
<feature type="region of interest" description="Disordered" evidence="1">
    <location>
        <begin position="67"/>
        <end position="88"/>
    </location>
</feature>
<evidence type="ECO:0008006" key="5">
    <source>
        <dbReference type="Google" id="ProtNLM"/>
    </source>
</evidence>
<feature type="compositionally biased region" description="Polar residues" evidence="1">
    <location>
        <begin position="71"/>
        <end position="85"/>
    </location>
</feature>
<keyword evidence="4" id="KW-1185">Reference proteome</keyword>
<dbReference type="EMBL" id="CP126208">
    <property type="protein sequence ID" value="WIA08295.1"/>
    <property type="molecule type" value="Genomic_DNA"/>
</dbReference>
<evidence type="ECO:0000313" key="4">
    <source>
        <dbReference type="Proteomes" id="UP001244341"/>
    </source>
</evidence>
<feature type="transmembrane region" description="Helical" evidence="2">
    <location>
        <begin position="228"/>
        <end position="252"/>
    </location>
</feature>
<feature type="transmembrane region" description="Helical" evidence="2">
    <location>
        <begin position="298"/>
        <end position="316"/>
    </location>
</feature>
<keyword evidence="2" id="KW-1133">Transmembrane helix</keyword>
<protein>
    <recommendedName>
        <fullName evidence="5">DUF2834 domain-containing protein</fullName>
    </recommendedName>
</protein>
<reference evidence="3 4" key="1">
    <citation type="submission" date="2023-05" db="EMBL/GenBank/DDBJ databases">
        <title>A 100% complete, gapless, phased diploid assembly of the Scenedesmus obliquus UTEX 3031 genome.</title>
        <authorList>
            <person name="Biondi T.C."/>
            <person name="Hanschen E.R."/>
            <person name="Kwon T."/>
            <person name="Eng W."/>
            <person name="Kruse C.P.S."/>
            <person name="Koehler S.I."/>
            <person name="Kunde Y."/>
            <person name="Gleasner C.D."/>
            <person name="You Mak K.T."/>
            <person name="Polle J."/>
            <person name="Hovde B.T."/>
            <person name="Starkenburg S.R."/>
        </authorList>
    </citation>
    <scope>NUCLEOTIDE SEQUENCE [LARGE SCALE GENOMIC DNA]</scope>
    <source>
        <strain evidence="3 4">DOE0152z</strain>
    </source>
</reference>
<evidence type="ECO:0000256" key="2">
    <source>
        <dbReference type="SAM" id="Phobius"/>
    </source>
</evidence>
<organism evidence="3 4">
    <name type="scientific">Tetradesmus obliquus</name>
    <name type="common">Green alga</name>
    <name type="synonym">Acutodesmus obliquus</name>
    <dbReference type="NCBI Taxonomy" id="3088"/>
    <lineage>
        <taxon>Eukaryota</taxon>
        <taxon>Viridiplantae</taxon>
        <taxon>Chlorophyta</taxon>
        <taxon>core chlorophytes</taxon>
        <taxon>Chlorophyceae</taxon>
        <taxon>CS clade</taxon>
        <taxon>Sphaeropleales</taxon>
        <taxon>Scenedesmaceae</taxon>
        <taxon>Tetradesmus</taxon>
    </lineage>
</organism>
<evidence type="ECO:0000256" key="1">
    <source>
        <dbReference type="SAM" id="MobiDB-lite"/>
    </source>
</evidence>
<proteinExistence type="predicted"/>